<gene>
    <name evidence="3" type="ORF">NCF85_13955</name>
</gene>
<dbReference type="PANTHER" id="PTHR46558:SF4">
    <property type="entry name" value="DNA-BIDING PHAGE PROTEIN"/>
    <property type="match status" value="1"/>
</dbReference>
<dbReference type="PROSITE" id="PS50943">
    <property type="entry name" value="HTH_CROC1"/>
    <property type="match status" value="1"/>
</dbReference>
<dbReference type="EMBL" id="CP098494">
    <property type="protein sequence ID" value="USA61159.1"/>
    <property type="molecule type" value="Genomic_DNA"/>
</dbReference>
<dbReference type="SMART" id="SM00530">
    <property type="entry name" value="HTH_XRE"/>
    <property type="match status" value="1"/>
</dbReference>
<dbReference type="Pfam" id="PF01381">
    <property type="entry name" value="HTH_3"/>
    <property type="match status" value="1"/>
</dbReference>
<evidence type="ECO:0000256" key="1">
    <source>
        <dbReference type="ARBA" id="ARBA00023125"/>
    </source>
</evidence>
<evidence type="ECO:0000313" key="3">
    <source>
        <dbReference type="EMBL" id="USA61159.1"/>
    </source>
</evidence>
<keyword evidence="4" id="KW-1185">Reference proteome</keyword>
<dbReference type="CDD" id="cd00093">
    <property type="entry name" value="HTH_XRE"/>
    <property type="match status" value="1"/>
</dbReference>
<keyword evidence="1" id="KW-0238">DNA-binding</keyword>
<accession>A0ABY4U707</accession>
<dbReference type="InterPro" id="IPR001387">
    <property type="entry name" value="Cro/C1-type_HTH"/>
</dbReference>
<evidence type="ECO:0000259" key="2">
    <source>
        <dbReference type="PROSITE" id="PS50943"/>
    </source>
</evidence>
<feature type="domain" description="HTH cro/C1-type" evidence="2">
    <location>
        <begin position="9"/>
        <end position="63"/>
    </location>
</feature>
<dbReference type="PANTHER" id="PTHR46558">
    <property type="entry name" value="TRACRIPTIONAL REGULATORY PROTEIN-RELATED-RELATED"/>
    <property type="match status" value="1"/>
</dbReference>
<dbReference type="SUPFAM" id="SSF47413">
    <property type="entry name" value="lambda repressor-like DNA-binding domains"/>
    <property type="match status" value="1"/>
</dbReference>
<dbReference type="Gene3D" id="1.10.260.40">
    <property type="entry name" value="lambda repressor-like DNA-binding domains"/>
    <property type="match status" value="1"/>
</dbReference>
<reference evidence="3 4" key="1">
    <citation type="submission" date="2022-06" db="EMBL/GenBank/DDBJ databases">
        <authorList>
            <person name="Liu G."/>
        </authorList>
    </citation>
    <scope>NUCLEOTIDE SEQUENCE [LARGE SCALE GENOMIC DNA]</scope>
    <source>
        <strain evidence="3 4">E4</strain>
    </source>
</reference>
<dbReference type="InterPro" id="IPR010982">
    <property type="entry name" value="Lambda_DNA-bd_dom_sf"/>
</dbReference>
<name>A0ABY4U707_9SPHN</name>
<evidence type="ECO:0000313" key="4">
    <source>
        <dbReference type="Proteomes" id="UP001056619"/>
    </source>
</evidence>
<proteinExistence type="predicted"/>
<dbReference type="Proteomes" id="UP001056619">
    <property type="component" value="Chromosome"/>
</dbReference>
<dbReference type="RefSeq" id="WP_301641906.1">
    <property type="nucleotide sequence ID" value="NZ_CP098494.1"/>
</dbReference>
<protein>
    <submittedName>
        <fullName evidence="3">Helix-turn-helix transcriptional regulator</fullName>
    </submittedName>
</protein>
<sequence length="72" mass="7940">MPETLENHVRQFREERGWTQAQLAEEMGVSRKTVNTVENGIFSPSVIVALKFAAALGQPVDRLFELVPGAGD</sequence>
<organism evidence="3 4">
    <name type="scientific">Qipengyuania citrea</name>
    <dbReference type="NCBI Taxonomy" id="225971"/>
    <lineage>
        <taxon>Bacteria</taxon>
        <taxon>Pseudomonadati</taxon>
        <taxon>Pseudomonadota</taxon>
        <taxon>Alphaproteobacteria</taxon>
        <taxon>Sphingomonadales</taxon>
        <taxon>Erythrobacteraceae</taxon>
        <taxon>Qipengyuania</taxon>
    </lineage>
</organism>